<sequence>MTFSTRVHRMVAAAVVGAAALTALVPGVVAIAATGSQGVRVLGIDMLAWILIAPASAVAASGGPALVVLRSIDRRRAQGDHLHPRPGGGDPRRRRSASPRGRGPERRRRDRRGARPARGRAGPAARWTVTSPRTPRTSCGPR</sequence>
<dbReference type="EMBL" id="CP087977">
    <property type="protein sequence ID" value="UUZ44009.1"/>
    <property type="molecule type" value="Genomic_DNA"/>
</dbReference>
<accession>A0AC61U1X4</accession>
<organism evidence="1 2">
    <name type="scientific">Janibacter limosus</name>
    <dbReference type="NCBI Taxonomy" id="53458"/>
    <lineage>
        <taxon>Bacteria</taxon>
        <taxon>Bacillati</taxon>
        <taxon>Actinomycetota</taxon>
        <taxon>Actinomycetes</taxon>
        <taxon>Micrococcales</taxon>
        <taxon>Intrasporangiaceae</taxon>
        <taxon>Janibacter</taxon>
    </lineage>
</organism>
<reference evidence="1" key="1">
    <citation type="submission" date="2021-11" db="EMBL/GenBank/DDBJ databases">
        <title>Study of the species diversity of bacterial strains isolated from a unique natural object - Shulgan-Tash cave (Bashkiria).</title>
        <authorList>
            <person name="Sazanova A.L."/>
            <person name="Chirak E.R."/>
            <person name="Safronova V.I."/>
        </authorList>
    </citation>
    <scope>NUCLEOTIDE SEQUENCE</scope>
    <source>
        <strain evidence="1">P1</strain>
    </source>
</reference>
<protein>
    <submittedName>
        <fullName evidence="1">Uncharacterized protein</fullName>
    </submittedName>
</protein>
<gene>
    <name evidence="1" type="ORF">LP422_15260</name>
</gene>
<evidence type="ECO:0000313" key="2">
    <source>
        <dbReference type="Proteomes" id="UP001059663"/>
    </source>
</evidence>
<dbReference type="Proteomes" id="UP001059663">
    <property type="component" value="Chromosome"/>
</dbReference>
<evidence type="ECO:0000313" key="1">
    <source>
        <dbReference type="EMBL" id="UUZ44009.1"/>
    </source>
</evidence>
<name>A0AC61U1X4_9MICO</name>
<proteinExistence type="predicted"/>